<protein>
    <submittedName>
        <fullName evidence="2">Uncharacterized protein</fullName>
    </submittedName>
</protein>
<keyword evidence="1" id="KW-1133">Transmembrane helix</keyword>
<evidence type="ECO:0000313" key="3">
    <source>
        <dbReference type="Proteomes" id="UP000034732"/>
    </source>
</evidence>
<dbReference type="EMBL" id="LCMF01000007">
    <property type="protein sequence ID" value="KKU31187.1"/>
    <property type="molecule type" value="Genomic_DNA"/>
</dbReference>
<name>A0A0G1PEX2_UNCKA</name>
<keyword evidence="1" id="KW-0812">Transmembrane</keyword>
<feature type="transmembrane region" description="Helical" evidence="1">
    <location>
        <begin position="71"/>
        <end position="92"/>
    </location>
</feature>
<accession>A0A0G1PEX2</accession>
<dbReference type="Proteomes" id="UP000034732">
    <property type="component" value="Unassembled WGS sequence"/>
</dbReference>
<sequence length="112" mass="11661">MNLIDVAYAVSNTVTDPLGGQYQSLSAVFGVIINIALGVGVALTIVFLILGGIQYVMSKGDQKAAQQARDWLTNAVIGFIVVLGALTIRVIVEKLLGADTGSIDTTVVPVTN</sequence>
<comment type="caution">
    <text evidence="2">The sequence shown here is derived from an EMBL/GenBank/DDBJ whole genome shotgun (WGS) entry which is preliminary data.</text>
</comment>
<gene>
    <name evidence="2" type="ORF">UX44_C0007G0011</name>
</gene>
<reference evidence="2 3" key="1">
    <citation type="journal article" date="2015" name="Nature">
        <title>rRNA introns, odd ribosomes, and small enigmatic genomes across a large radiation of phyla.</title>
        <authorList>
            <person name="Brown C.T."/>
            <person name="Hug L.A."/>
            <person name="Thomas B.C."/>
            <person name="Sharon I."/>
            <person name="Castelle C.J."/>
            <person name="Singh A."/>
            <person name="Wilkins M.J."/>
            <person name="Williams K.H."/>
            <person name="Banfield J.F."/>
        </authorList>
    </citation>
    <scope>NUCLEOTIDE SEQUENCE [LARGE SCALE GENOMIC DNA]</scope>
</reference>
<keyword evidence="1" id="KW-0472">Membrane</keyword>
<feature type="transmembrane region" description="Helical" evidence="1">
    <location>
        <begin position="27"/>
        <end position="50"/>
    </location>
</feature>
<dbReference type="Pfam" id="PF18895">
    <property type="entry name" value="T4SS_pilin"/>
    <property type="match status" value="1"/>
</dbReference>
<proteinExistence type="predicted"/>
<dbReference type="AlphaFoldDB" id="A0A0G1PEX2"/>
<dbReference type="InterPro" id="IPR043993">
    <property type="entry name" value="T4SS_pilin"/>
</dbReference>
<evidence type="ECO:0000256" key="1">
    <source>
        <dbReference type="SAM" id="Phobius"/>
    </source>
</evidence>
<organism evidence="2 3">
    <name type="scientific">candidate division WWE3 bacterium GW2011_GWA1_46_21</name>
    <dbReference type="NCBI Taxonomy" id="1619107"/>
    <lineage>
        <taxon>Bacteria</taxon>
        <taxon>Katanobacteria</taxon>
    </lineage>
</organism>
<evidence type="ECO:0000313" key="2">
    <source>
        <dbReference type="EMBL" id="KKU31187.1"/>
    </source>
</evidence>